<feature type="disulfide bond" evidence="6">
    <location>
        <begin position="304"/>
        <end position="338"/>
    </location>
</feature>
<feature type="disulfide bond" evidence="6">
    <location>
        <begin position="107"/>
        <end position="112"/>
    </location>
</feature>
<dbReference type="PANTHER" id="PTHR47966:SF51">
    <property type="entry name" value="BETA-SITE APP-CLEAVING ENZYME, ISOFORM A-RELATED"/>
    <property type="match status" value="1"/>
</dbReference>
<dbReference type="Gene3D" id="2.40.70.10">
    <property type="entry name" value="Acid Proteases"/>
    <property type="match status" value="2"/>
</dbReference>
<comment type="caution">
    <text evidence="9">The sequence shown here is derived from an EMBL/GenBank/DDBJ whole genome shotgun (WGS) entry which is preliminary data.</text>
</comment>
<evidence type="ECO:0000256" key="3">
    <source>
        <dbReference type="ARBA" id="ARBA00022750"/>
    </source>
</evidence>
<evidence type="ECO:0000313" key="9">
    <source>
        <dbReference type="EMBL" id="OMJ84981.1"/>
    </source>
</evidence>
<evidence type="ECO:0000256" key="5">
    <source>
        <dbReference type="PIRSR" id="PIRSR601461-1"/>
    </source>
</evidence>
<dbReference type="InterPro" id="IPR001461">
    <property type="entry name" value="Aspartic_peptidase_A1"/>
</dbReference>
<dbReference type="AlphaFoldDB" id="A0A1R2C7L9"/>
<dbReference type="OrthoDB" id="771136at2759"/>
<gene>
    <name evidence="9" type="ORF">SteCoe_13816</name>
</gene>
<dbReference type="InterPro" id="IPR021109">
    <property type="entry name" value="Peptidase_aspartic_dom_sf"/>
</dbReference>
<keyword evidence="10" id="KW-1185">Reference proteome</keyword>
<dbReference type="PROSITE" id="PS51767">
    <property type="entry name" value="PEPTIDASE_A1"/>
    <property type="match status" value="1"/>
</dbReference>
<name>A0A1R2C7L9_9CILI</name>
<dbReference type="GO" id="GO:0004190">
    <property type="term" value="F:aspartic-type endopeptidase activity"/>
    <property type="evidence" value="ECO:0007669"/>
    <property type="project" value="UniProtKB-KW"/>
</dbReference>
<dbReference type="Proteomes" id="UP000187209">
    <property type="component" value="Unassembled WGS sequence"/>
</dbReference>
<dbReference type="InterPro" id="IPR001969">
    <property type="entry name" value="Aspartic_peptidase_AS"/>
</dbReference>
<evidence type="ECO:0000256" key="6">
    <source>
        <dbReference type="PIRSR" id="PIRSR601461-2"/>
    </source>
</evidence>
<evidence type="ECO:0000256" key="7">
    <source>
        <dbReference type="RuleBase" id="RU000454"/>
    </source>
</evidence>
<accession>A0A1R2C7L9</accession>
<organism evidence="9 10">
    <name type="scientific">Stentor coeruleus</name>
    <dbReference type="NCBI Taxonomy" id="5963"/>
    <lineage>
        <taxon>Eukaryota</taxon>
        <taxon>Sar</taxon>
        <taxon>Alveolata</taxon>
        <taxon>Ciliophora</taxon>
        <taxon>Postciliodesmatophora</taxon>
        <taxon>Heterotrichea</taxon>
        <taxon>Heterotrichida</taxon>
        <taxon>Stentoridae</taxon>
        <taxon>Stentor</taxon>
    </lineage>
</organism>
<evidence type="ECO:0000256" key="2">
    <source>
        <dbReference type="ARBA" id="ARBA00022670"/>
    </source>
</evidence>
<feature type="active site" evidence="5">
    <location>
        <position position="94"/>
    </location>
</feature>
<reference evidence="9 10" key="1">
    <citation type="submission" date="2016-11" db="EMBL/GenBank/DDBJ databases">
        <title>The macronuclear genome of Stentor coeruleus: a giant cell with tiny introns.</title>
        <authorList>
            <person name="Slabodnick M."/>
            <person name="Ruby J.G."/>
            <person name="Reiff S.B."/>
            <person name="Swart E.C."/>
            <person name="Gosai S."/>
            <person name="Prabakaran S."/>
            <person name="Witkowska E."/>
            <person name="Larue G.E."/>
            <person name="Fisher S."/>
            <person name="Freeman R.M."/>
            <person name="Gunawardena J."/>
            <person name="Chu W."/>
            <person name="Stover N.A."/>
            <person name="Gregory B.D."/>
            <person name="Nowacki M."/>
            <person name="Derisi J."/>
            <person name="Roy S.W."/>
            <person name="Marshall W.F."/>
            <person name="Sood P."/>
        </authorList>
    </citation>
    <scope>NUCLEOTIDE SEQUENCE [LARGE SCALE GENOMIC DNA]</scope>
    <source>
        <strain evidence="9">WM001</strain>
    </source>
</reference>
<protein>
    <recommendedName>
        <fullName evidence="8">Peptidase A1 domain-containing protein</fullName>
    </recommendedName>
</protein>
<evidence type="ECO:0000313" key="10">
    <source>
        <dbReference type="Proteomes" id="UP000187209"/>
    </source>
</evidence>
<keyword evidence="3 7" id="KW-0064">Aspartyl protease</keyword>
<comment type="similarity">
    <text evidence="1 7">Belongs to the peptidase A1 family.</text>
</comment>
<evidence type="ECO:0000256" key="1">
    <source>
        <dbReference type="ARBA" id="ARBA00007447"/>
    </source>
</evidence>
<sequence length="382" mass="41346">MFLLLNSSIFLANNKMKALACVLILGLALGIVDINLNPIHTTPEEHYAFFMNQKLRTHLRASSIYVPVNNYEDAQYYGPVSIGTPPQNFEVVFDTGSSNLWVPSKSCTSISCFTHNTYNSAKSSTYVKNGQSFVIEYGSGGVKGFLSQDTVTWGGAKIVNQVFGEVTSEQGTSFAVAKFDGILGMAWQTISVDNVTPVFQNLFSQGTVSQNSFAFYLTRNIGQAGSTLTLGGYNSTLSKNDWNQVPLIAEDYWRIGINGITVGTKAVAVSNIRGIVDSGTSLLVGDTTLVNDINALIGTVNKDCSNLKSLPTVTLNINGQNYALLPTDYVLQISSTQCINGFMGDAFPSQLANTLILGDLFIRKFYTLFDFGSKSVSFATAL</sequence>
<dbReference type="SUPFAM" id="SSF50630">
    <property type="entry name" value="Acid proteases"/>
    <property type="match status" value="1"/>
</dbReference>
<dbReference type="FunFam" id="2.40.70.10:FF:000149">
    <property type="entry name" value="Uncharacterized protein"/>
    <property type="match status" value="1"/>
</dbReference>
<evidence type="ECO:0000256" key="4">
    <source>
        <dbReference type="ARBA" id="ARBA00022801"/>
    </source>
</evidence>
<dbReference type="PANTHER" id="PTHR47966">
    <property type="entry name" value="BETA-SITE APP-CLEAVING ENZYME, ISOFORM A-RELATED"/>
    <property type="match status" value="1"/>
</dbReference>
<dbReference type="InterPro" id="IPR033121">
    <property type="entry name" value="PEPTIDASE_A1"/>
</dbReference>
<dbReference type="Pfam" id="PF00026">
    <property type="entry name" value="Asp"/>
    <property type="match status" value="1"/>
</dbReference>
<keyword evidence="6" id="KW-1015">Disulfide bond</keyword>
<dbReference type="PROSITE" id="PS00141">
    <property type="entry name" value="ASP_PROTEASE"/>
    <property type="match status" value="2"/>
</dbReference>
<dbReference type="EMBL" id="MPUH01000252">
    <property type="protein sequence ID" value="OMJ84981.1"/>
    <property type="molecule type" value="Genomic_DNA"/>
</dbReference>
<feature type="active site" evidence="5">
    <location>
        <position position="277"/>
    </location>
</feature>
<evidence type="ECO:0000259" key="8">
    <source>
        <dbReference type="PROSITE" id="PS51767"/>
    </source>
</evidence>
<proteinExistence type="inferred from homology"/>
<keyword evidence="2 7" id="KW-0645">Protease</keyword>
<dbReference type="PRINTS" id="PR00792">
    <property type="entry name" value="PEPSIN"/>
</dbReference>
<keyword evidence="4 7" id="KW-0378">Hydrolase</keyword>
<feature type="domain" description="Peptidase A1" evidence="8">
    <location>
        <begin position="76"/>
        <end position="379"/>
    </location>
</feature>
<dbReference type="GO" id="GO:0006508">
    <property type="term" value="P:proteolysis"/>
    <property type="evidence" value="ECO:0007669"/>
    <property type="project" value="UniProtKB-KW"/>
</dbReference>